<dbReference type="PANTHER" id="PTHR21694">
    <property type="entry name" value="COILED-COIL DOMAIN-CONTAINING PROTEIN 63"/>
    <property type="match status" value="1"/>
</dbReference>
<gene>
    <name evidence="3" type="primary">AlNc14C340G10789</name>
    <name evidence="3" type="ORF">ALNC14_121650</name>
</gene>
<proteinExistence type="predicted"/>
<feature type="region of interest" description="Disordered" evidence="2">
    <location>
        <begin position="37"/>
        <end position="60"/>
    </location>
</feature>
<feature type="region of interest" description="Disordered" evidence="2">
    <location>
        <begin position="81"/>
        <end position="100"/>
    </location>
</feature>
<dbReference type="InterPro" id="IPR051876">
    <property type="entry name" value="ODA-DC/CCD"/>
</dbReference>
<sequence length="632" mass="71488">MRLGEERANKANMCGSKAIFTKQNVATIPASTDEDVCGPLRSRKRPQSAAGKVAPADHAWPPTLLQPSNQRYTNIENSLQQPQMHVRSSNARISSAKDKTIRTRKRLPGMESDDYLLTALLDEEVNGQNFSQRVPEHQQKVNASHSSVLGRLRKSQSTANMSNGVASNNAFKTPVERLLQQDGVYQHRIQSQRSDLSTLTLEHERFSAEILKVKKRIKGVHAVRDNDIAVANCVSIMQKRVVKAEKECMTLKGTHRDMKTQVDTSRREILTLVKVNEKLKIDLEQATRMQAELRNRLDELHLARSQVADDLVQEERNGELELEEHRLLLENLSLSNNEQNCDVERLMRAAETQSLKKASEEIGTKISQLRYENPIELMMTRKMLRMRSSKKLVGFQKAFQIVSSLSGFSGTIQSFVTHFSCIEQQLLSTYKMNVLLEEELSEMQNEFNVKKMALNMRLESVRATREATEARGRQLTSINEAIQAKLEHYNTLLQQRYSEKRQLVSILQRCLVILQAKKSGLISSTTNTTGDQSEADPSILLHLLQRRLSEFDVLVAGLDFHNEVSEVLVTDFHSVHKVRTVLGPKEPPGAALECILAKIQPPSVSTCTLGVETMDREEISCQKSERKRMLAS</sequence>
<feature type="compositionally biased region" description="Polar residues" evidence="2">
    <location>
        <begin position="81"/>
        <end position="93"/>
    </location>
</feature>
<evidence type="ECO:0000256" key="1">
    <source>
        <dbReference type="SAM" id="Coils"/>
    </source>
</evidence>
<reference evidence="3" key="2">
    <citation type="submission" date="2011-02" db="EMBL/GenBank/DDBJ databases">
        <authorList>
            <person name="MacLean D."/>
        </authorList>
    </citation>
    <scope>NUCLEOTIDE SEQUENCE</scope>
</reference>
<feature type="coiled-coil region" evidence="1">
    <location>
        <begin position="276"/>
        <end position="303"/>
    </location>
</feature>
<dbReference type="EMBL" id="FR824385">
    <property type="protein sequence ID" value="CCA26021.1"/>
    <property type="molecule type" value="Genomic_DNA"/>
</dbReference>
<dbReference type="AlphaFoldDB" id="F0WX32"/>
<protein>
    <submittedName>
        <fullName evidence="3">Uncharacterized protein AlNc14C340G10789</fullName>
    </submittedName>
</protein>
<evidence type="ECO:0000313" key="3">
    <source>
        <dbReference type="EMBL" id="CCA26021.1"/>
    </source>
</evidence>
<dbReference type="PANTHER" id="PTHR21694:SF18">
    <property type="entry name" value="COILED-COIL DOMAIN-CONTAINING PROTEIN 63"/>
    <property type="match status" value="1"/>
</dbReference>
<accession>F0WX32</accession>
<keyword evidence="1" id="KW-0175">Coiled coil</keyword>
<organism evidence="3">
    <name type="scientific">Albugo laibachii Nc14</name>
    <dbReference type="NCBI Taxonomy" id="890382"/>
    <lineage>
        <taxon>Eukaryota</taxon>
        <taxon>Sar</taxon>
        <taxon>Stramenopiles</taxon>
        <taxon>Oomycota</taxon>
        <taxon>Peronosporomycetes</taxon>
        <taxon>Albuginales</taxon>
        <taxon>Albuginaceae</taxon>
        <taxon>Albugo</taxon>
    </lineage>
</organism>
<reference evidence="3" key="1">
    <citation type="journal article" date="2011" name="PLoS Biol.">
        <title>Gene gain and loss during evolution of obligate parasitism in the white rust pathogen of Arabidopsis thaliana.</title>
        <authorList>
            <person name="Kemen E."/>
            <person name="Gardiner A."/>
            <person name="Schultz-Larsen T."/>
            <person name="Kemen A.C."/>
            <person name="Balmuth A.L."/>
            <person name="Robert-Seilaniantz A."/>
            <person name="Bailey K."/>
            <person name="Holub E."/>
            <person name="Studholme D.J."/>
            <person name="Maclean D."/>
            <person name="Jones J.D."/>
        </authorList>
    </citation>
    <scope>NUCLEOTIDE SEQUENCE</scope>
</reference>
<dbReference type="HOGENOM" id="CLU_433080_0_0_1"/>
<evidence type="ECO:0000256" key="2">
    <source>
        <dbReference type="SAM" id="MobiDB-lite"/>
    </source>
</evidence>
<name>F0WX32_9STRA</name>